<comment type="caution">
    <text evidence="1">The sequence shown here is derived from an EMBL/GenBank/DDBJ whole genome shotgun (WGS) entry which is preliminary data.</text>
</comment>
<sequence length="1030" mass="111882">MQLLLLVDNSPNWQSQINGVSQRQIVHEGLYRFVDSLQTTLAAADNPPIQLGLMALNESERVAGGEPLIAFMPLATASERAAAGAAIKQRLYCENGALSRAETAQCRAQRQLPWPQDELPMVSYNDPDSGAQVSARFDVSLFHRSMSLPESSAAPTTLALHEARLWFNGQPPRAGQLNPIYDGSDTRGYDPAAFAAGNYRAPTLDGSCPRHQLTLIASGAPGVSENNSAEQLLQSLAGRRNPSYPFQLPINTSQANWLDEYAHLLASQDLDPVSSGMQSIVTRVIDLFDKRNSAGERYDPGDASTDYRDYSDLSRRQAGERQLLYSAGRRGRGGYWQSATAAQLAEQLLASLDAVLARNSVFAGLALPISVNARGTNENQVYMGLFRPDTQQRWRGNLKLYQIGLSGDNRPRLEDADGNVAEDLVSGFVYPQARSFWTRDTAFDYWRELPETSDGQYQQSDAPDGREVERGGVAQALREFQPNRRQLTCDANCTTLVALEPGAVSPEQLGQRSAAQLDQLLAWLAGEDTENLHNRSAKRPYLHGDVIHSQPVAINYGEAGIYLFYGANDGLFRAVRGGSDEALGDDSGWEVWSFVAPEQFAALGRLYANGSAVDSNGFGPKQYFFDGPVGSYVEYQSDEQGRQQVAKAYLYLTARRGGRYIYALDVSDPLEPVLLWRRSASDGLAELGQSWSKPLVVNAAGLDQPVLFMGLGYDAAIDDQRVGSVVGSHTMGRGIVALDALTGETLWQAAAAPGDAPVSFIDSRLRYSVPSDLAVLDRNGDGTADRIYFGDTGGQLWRVDISNALRSEWRATVLLDAGVQSKFLFAPDVAIGPEGGYDAVIIGSGDREDPLNSENQDALYLLRDYRQAGLLDSSAPALTPRDLLTLATNADGSSFTTDPDQLSSAEAVRYANGWQLPLQRGEKTVSRVLTANGLSTFATNLPSSGDSCTALGEARIYLFNPFTLEGGADFQRNWSSVPGGGLLPPPVGFTVVVGDKTVSGVMFGVHAEQATSQPLATRRKLWWRTNRGIQ</sequence>
<gene>
    <name evidence="1" type="ORF">E3W66_08675</name>
</gene>
<evidence type="ECO:0000313" key="1">
    <source>
        <dbReference type="EMBL" id="TFH67541.1"/>
    </source>
</evidence>
<accession>A0A4Y8UHB1</accession>
<evidence type="ECO:0000313" key="2">
    <source>
        <dbReference type="Proteomes" id="UP000298133"/>
    </source>
</evidence>
<proteinExistence type="predicted"/>
<organism evidence="1 2">
    <name type="scientific">Gammaproteobacteria bacterium LSUCC0057</name>
    <dbReference type="NCBI Taxonomy" id="2559237"/>
    <lineage>
        <taxon>Bacteria</taxon>
        <taxon>Pseudomonadati</taxon>
        <taxon>Pseudomonadota</taxon>
        <taxon>Gammaproteobacteria</taxon>
        <taxon>Cellvibrionales</taxon>
        <taxon>Porticoccaceae</taxon>
        <taxon>SAR92 clade</taxon>
    </lineage>
</organism>
<dbReference type="Proteomes" id="UP000298133">
    <property type="component" value="Unassembled WGS sequence"/>
</dbReference>
<dbReference type="EMBL" id="SPIA01000003">
    <property type="protein sequence ID" value="TFH67541.1"/>
    <property type="molecule type" value="Genomic_DNA"/>
</dbReference>
<dbReference type="AlphaFoldDB" id="A0A4Y8UHB1"/>
<protein>
    <recommendedName>
        <fullName evidence="3">PilC beta-propeller domain-containing protein</fullName>
    </recommendedName>
</protein>
<dbReference type="InterPro" id="IPR015943">
    <property type="entry name" value="WD40/YVTN_repeat-like_dom_sf"/>
</dbReference>
<name>A0A4Y8UHB1_9GAMM</name>
<evidence type="ECO:0008006" key="3">
    <source>
        <dbReference type="Google" id="ProtNLM"/>
    </source>
</evidence>
<reference evidence="1 2" key="1">
    <citation type="submission" date="2019-03" db="EMBL/GenBank/DDBJ databases">
        <title>Draft genome of Gammaproteobacteria bacterium LSUCC0057, a member of the SAR92 clade.</title>
        <authorList>
            <person name="Lanclos V.C."/>
            <person name="Doiron C."/>
            <person name="Henson M.W."/>
            <person name="Thrash J.C."/>
        </authorList>
    </citation>
    <scope>NUCLEOTIDE SEQUENCE [LARGE SCALE GENOMIC DNA]</scope>
    <source>
        <strain evidence="1 2">LSUCC0057</strain>
    </source>
</reference>
<dbReference type="SUPFAM" id="SSF50998">
    <property type="entry name" value="Quinoprotein alcohol dehydrogenase-like"/>
    <property type="match status" value="1"/>
</dbReference>
<dbReference type="OrthoDB" id="7156875at2"/>
<dbReference type="Gene3D" id="2.130.10.10">
    <property type="entry name" value="YVTN repeat-like/Quinoprotein amine dehydrogenase"/>
    <property type="match status" value="1"/>
</dbReference>
<dbReference type="InterPro" id="IPR011047">
    <property type="entry name" value="Quinoprotein_ADH-like_sf"/>
</dbReference>
<keyword evidence="2" id="KW-1185">Reference proteome</keyword>